<dbReference type="PANTHER" id="PTHR48081">
    <property type="entry name" value="AB HYDROLASE SUPERFAMILY PROTEIN C4A8.06C"/>
    <property type="match status" value="1"/>
</dbReference>
<dbReference type="Gene3D" id="3.40.50.1820">
    <property type="entry name" value="alpha/beta hydrolase"/>
    <property type="match status" value="1"/>
</dbReference>
<keyword evidence="2 4" id="KW-0378">Hydrolase</keyword>
<accession>A0A9Q2QJK7</accession>
<evidence type="ECO:0000256" key="2">
    <source>
        <dbReference type="ARBA" id="ARBA00022801"/>
    </source>
</evidence>
<dbReference type="InterPro" id="IPR050300">
    <property type="entry name" value="GDXG_lipolytic_enzyme"/>
</dbReference>
<dbReference type="RefSeq" id="WP_159184025.1">
    <property type="nucleotide sequence ID" value="NZ_JACVJL010000149.1"/>
</dbReference>
<dbReference type="AlphaFoldDB" id="A0A9Q2QJK7"/>
<comment type="similarity">
    <text evidence="1">Belongs to the 'GDXG' lipolytic enzyme family.</text>
</comment>
<dbReference type="GeneID" id="93254615"/>
<comment type="caution">
    <text evidence="4">The sequence shown here is derived from an EMBL/GenBank/DDBJ whole genome shotgun (WGS) entry which is preliminary data.</text>
</comment>
<evidence type="ECO:0000256" key="1">
    <source>
        <dbReference type="ARBA" id="ARBA00010515"/>
    </source>
</evidence>
<organism evidence="4 5">
    <name type="scientific">Francisella noatunensis</name>
    <dbReference type="NCBI Taxonomy" id="657445"/>
    <lineage>
        <taxon>Bacteria</taxon>
        <taxon>Pseudomonadati</taxon>
        <taxon>Pseudomonadota</taxon>
        <taxon>Gammaproteobacteria</taxon>
        <taxon>Thiotrichales</taxon>
        <taxon>Francisellaceae</taxon>
        <taxon>Francisella</taxon>
    </lineage>
</organism>
<proteinExistence type="inferred from homology"/>
<feature type="domain" description="Alpha/beta hydrolase fold-3" evidence="3">
    <location>
        <begin position="101"/>
        <end position="300"/>
    </location>
</feature>
<dbReference type="PANTHER" id="PTHR48081:SF30">
    <property type="entry name" value="ACETYL-HYDROLASE LIPR-RELATED"/>
    <property type="match status" value="1"/>
</dbReference>
<dbReference type="Proteomes" id="UP000701999">
    <property type="component" value="Unassembled WGS sequence"/>
</dbReference>
<evidence type="ECO:0000313" key="4">
    <source>
        <dbReference type="EMBL" id="MBK2065484.1"/>
    </source>
</evidence>
<sequence length="326" mass="36251">MQIKNNIQDLIIQKSLASKLKYIPEKYLNTPADISEELRKTIDAQPRDNSVSHNDEIAKISLNLAKQNNISIENMSITGVNCYKVKPAVINKDYKDILIIGVHGGGYINYPGVASTLESVLLASTFGCEVLCVDYRQLPDYPYPHGLNDLVSVWKNITKDKDASNIAMAGSSAGAALIMAFIHRSKEENLVKPAVLFLGSPAADLSRDTDSVNVNEWVDNVLVSYDEYMGKIAKMYADGLDVRNIGISPYYGDFSDFPPSILATGTRDMLLSATIKTHRKLRSCGVDAQLHVFEAMSHCQYLASPDIPEGKELRKEIKYFFDKYLK</sequence>
<reference evidence="4 5" key="1">
    <citation type="submission" date="2020-09" db="EMBL/GenBank/DDBJ databases">
        <title>Development of specific Francisella tularensis PCR assay based on in-depth characterization of family Francisellaceae.</title>
        <authorList>
            <person name="Ohrman C."/>
            <person name="Sahl J."/>
            <person name="Sjodin A."/>
            <person name="Uneklint I."/>
            <person name="Ballard R."/>
            <person name="Karlsson L."/>
            <person name="Mcdonough R."/>
            <person name="Sundell D."/>
            <person name="Soria K."/>
            <person name="Brindeflk B."/>
            <person name="Vallesi A."/>
            <person name="Ramirez-Paredes J.G."/>
            <person name="Colquhoun D."/>
            <person name="Myrtennas K."/>
            <person name="Birdsell D."/>
            <person name="Johansson A."/>
            <person name="Wagner D."/>
            <person name="Forsman M."/>
        </authorList>
    </citation>
    <scope>NUCLEOTIDE SEQUENCE [LARGE SCALE GENOMIC DNA]</scope>
    <source>
        <strain evidence="4 5">FSC1140</strain>
    </source>
</reference>
<dbReference type="InterPro" id="IPR029058">
    <property type="entry name" value="AB_hydrolase_fold"/>
</dbReference>
<evidence type="ECO:0000259" key="3">
    <source>
        <dbReference type="Pfam" id="PF07859"/>
    </source>
</evidence>
<dbReference type="InterPro" id="IPR013094">
    <property type="entry name" value="AB_hydrolase_3"/>
</dbReference>
<gene>
    <name evidence="4" type="ORF">IB647_07590</name>
</gene>
<dbReference type="EMBL" id="JACVKN010000159">
    <property type="protein sequence ID" value="MBK2065484.1"/>
    <property type="molecule type" value="Genomic_DNA"/>
</dbReference>
<keyword evidence="5" id="KW-1185">Reference proteome</keyword>
<protein>
    <submittedName>
        <fullName evidence="4">Alpha/beta hydrolase fold domain-containing protein</fullName>
    </submittedName>
</protein>
<name>A0A9Q2QJK7_9GAMM</name>
<dbReference type="GO" id="GO:0004806">
    <property type="term" value="F:triacylglycerol lipase activity"/>
    <property type="evidence" value="ECO:0007669"/>
    <property type="project" value="TreeGrafter"/>
</dbReference>
<evidence type="ECO:0000313" key="5">
    <source>
        <dbReference type="Proteomes" id="UP000701999"/>
    </source>
</evidence>
<dbReference type="SUPFAM" id="SSF53474">
    <property type="entry name" value="alpha/beta-Hydrolases"/>
    <property type="match status" value="1"/>
</dbReference>
<dbReference type="Pfam" id="PF07859">
    <property type="entry name" value="Abhydrolase_3"/>
    <property type="match status" value="1"/>
</dbReference>